<keyword evidence="3" id="KW-1185">Reference proteome</keyword>
<dbReference type="Proteomes" id="UP000005408">
    <property type="component" value="Unassembled WGS sequence"/>
</dbReference>
<protein>
    <recommendedName>
        <fullName evidence="4">EGF-like domain-containing protein</fullName>
    </recommendedName>
</protein>
<evidence type="ECO:0008006" key="4">
    <source>
        <dbReference type="Google" id="ProtNLM"/>
    </source>
</evidence>
<keyword evidence="1" id="KW-0472">Membrane</keyword>
<keyword evidence="1" id="KW-0812">Transmembrane</keyword>
<evidence type="ECO:0000256" key="1">
    <source>
        <dbReference type="SAM" id="Phobius"/>
    </source>
</evidence>
<dbReference type="AlphaFoldDB" id="A0A8W8MC87"/>
<name>A0A8W8MC87_MAGGI</name>
<evidence type="ECO:0000313" key="2">
    <source>
        <dbReference type="EnsemblMetazoa" id="G32314.1:cds"/>
    </source>
</evidence>
<dbReference type="Gene3D" id="2.170.300.10">
    <property type="entry name" value="Tie2 ligand-binding domain superfamily"/>
    <property type="match status" value="1"/>
</dbReference>
<sequence length="136" mass="15364">MIKFCSSNKTDICCSGYQLISEVTCVACDIGYNGRHCENRCAAPFYGFDCQFECKCEKEDCHYAVGCKQTYKAATKPSKKTTPMVVGIIVLAAVAFILSLTILFTYQISKRQRSRNSREGNVQSEDLNNVYRETFF</sequence>
<dbReference type="EnsemblMetazoa" id="G32314.1">
    <property type="protein sequence ID" value="G32314.1:cds"/>
    <property type="gene ID" value="G32314"/>
</dbReference>
<feature type="transmembrane region" description="Helical" evidence="1">
    <location>
        <begin position="84"/>
        <end position="106"/>
    </location>
</feature>
<keyword evidence="1" id="KW-1133">Transmembrane helix</keyword>
<proteinExistence type="predicted"/>
<reference evidence="2" key="1">
    <citation type="submission" date="2022-08" db="UniProtKB">
        <authorList>
            <consortium name="EnsemblMetazoa"/>
        </authorList>
    </citation>
    <scope>IDENTIFICATION</scope>
    <source>
        <strain evidence="2">05x7-T-G4-1.051#20</strain>
    </source>
</reference>
<accession>A0A8W8MC87</accession>
<evidence type="ECO:0000313" key="3">
    <source>
        <dbReference type="Proteomes" id="UP000005408"/>
    </source>
</evidence>
<organism evidence="2 3">
    <name type="scientific">Magallana gigas</name>
    <name type="common">Pacific oyster</name>
    <name type="synonym">Crassostrea gigas</name>
    <dbReference type="NCBI Taxonomy" id="29159"/>
    <lineage>
        <taxon>Eukaryota</taxon>
        <taxon>Metazoa</taxon>
        <taxon>Spiralia</taxon>
        <taxon>Lophotrochozoa</taxon>
        <taxon>Mollusca</taxon>
        <taxon>Bivalvia</taxon>
        <taxon>Autobranchia</taxon>
        <taxon>Pteriomorphia</taxon>
        <taxon>Ostreida</taxon>
        <taxon>Ostreoidea</taxon>
        <taxon>Ostreidae</taxon>
        <taxon>Magallana</taxon>
    </lineage>
</organism>